<keyword evidence="10" id="KW-1185">Reference proteome</keyword>
<accession>A0ABS4TY91</accession>
<feature type="domain" description="VTT" evidence="8">
    <location>
        <begin position="40"/>
        <end position="162"/>
    </location>
</feature>
<feature type="transmembrane region" description="Helical" evidence="7">
    <location>
        <begin position="175"/>
        <end position="193"/>
    </location>
</feature>
<comment type="caution">
    <text evidence="9">The sequence shown here is derived from an EMBL/GenBank/DDBJ whole genome shotgun (WGS) entry which is preliminary data.</text>
</comment>
<sequence>MSFVSNVLDWLQALPQPALVAGNGLVAFGEAIIGVGFFLPGEAAQLLAAASVNSVPEFLILWAVATVCSVAGNTVGFVIGRRVGPALRETKLIRKHGGEGWDKATSLLRKHGTWAVFIGRLIPLVRSFVPAVAGGAGMSYRMFLPAVAAGAAASTAVTLLVGVAIAAGLKSANDVLLIVILGLLLALVATFVIRKRRKQAKAKNAAAGQDPDPELEAAR</sequence>
<organism evidence="9 10">
    <name type="scientific">Kibdelosporangium banguiense</name>
    <dbReference type="NCBI Taxonomy" id="1365924"/>
    <lineage>
        <taxon>Bacteria</taxon>
        <taxon>Bacillati</taxon>
        <taxon>Actinomycetota</taxon>
        <taxon>Actinomycetes</taxon>
        <taxon>Pseudonocardiales</taxon>
        <taxon>Pseudonocardiaceae</taxon>
        <taxon>Kibdelosporangium</taxon>
    </lineage>
</organism>
<evidence type="ECO:0000256" key="3">
    <source>
        <dbReference type="ARBA" id="ARBA00022475"/>
    </source>
</evidence>
<keyword evidence="6 7" id="KW-0472">Membrane</keyword>
<dbReference type="NCBIfam" id="TIGR01167">
    <property type="entry name" value="LPXTG_anchor"/>
    <property type="match status" value="1"/>
</dbReference>
<evidence type="ECO:0000256" key="1">
    <source>
        <dbReference type="ARBA" id="ARBA00004651"/>
    </source>
</evidence>
<dbReference type="PANTHER" id="PTHR30353:SF0">
    <property type="entry name" value="TRANSMEMBRANE PROTEIN"/>
    <property type="match status" value="1"/>
</dbReference>
<reference evidence="9 10" key="1">
    <citation type="submission" date="2021-03" db="EMBL/GenBank/DDBJ databases">
        <title>Sequencing the genomes of 1000 actinobacteria strains.</title>
        <authorList>
            <person name="Klenk H.-P."/>
        </authorList>
    </citation>
    <scope>NUCLEOTIDE SEQUENCE [LARGE SCALE GENOMIC DNA]</scope>
    <source>
        <strain evidence="9 10">DSM 46670</strain>
    </source>
</reference>
<keyword evidence="4 7" id="KW-0812">Transmembrane</keyword>
<keyword evidence="5 7" id="KW-1133">Transmembrane helix</keyword>
<dbReference type="PANTHER" id="PTHR30353">
    <property type="entry name" value="INNER MEMBRANE PROTEIN DEDA-RELATED"/>
    <property type="match status" value="1"/>
</dbReference>
<feature type="transmembrane region" description="Helical" evidence="7">
    <location>
        <begin position="59"/>
        <end position="79"/>
    </location>
</feature>
<dbReference type="InterPro" id="IPR032818">
    <property type="entry name" value="DedA-like"/>
</dbReference>
<gene>
    <name evidence="9" type="ORF">JOF56_009752</name>
</gene>
<name>A0ABS4TY91_9PSEU</name>
<evidence type="ECO:0000256" key="6">
    <source>
        <dbReference type="ARBA" id="ARBA00023136"/>
    </source>
</evidence>
<feature type="transmembrane region" description="Helical" evidence="7">
    <location>
        <begin position="20"/>
        <end position="39"/>
    </location>
</feature>
<comment type="subcellular location">
    <subcellularLocation>
        <location evidence="1 7">Cell membrane</location>
        <topology evidence="1 7">Multi-pass membrane protein</topology>
    </subcellularLocation>
</comment>
<evidence type="ECO:0000313" key="9">
    <source>
        <dbReference type="EMBL" id="MBP2329367.1"/>
    </source>
</evidence>
<dbReference type="InterPro" id="IPR032816">
    <property type="entry name" value="VTT_dom"/>
</dbReference>
<keyword evidence="3 7" id="KW-1003">Cell membrane</keyword>
<protein>
    <submittedName>
        <fullName evidence="9">LPXTG-motif cell wall-anchored protein</fullName>
    </submittedName>
</protein>
<evidence type="ECO:0000256" key="5">
    <source>
        <dbReference type="ARBA" id="ARBA00022989"/>
    </source>
</evidence>
<evidence type="ECO:0000259" key="8">
    <source>
        <dbReference type="Pfam" id="PF09335"/>
    </source>
</evidence>
<proteinExistence type="inferred from homology"/>
<dbReference type="RefSeq" id="WP_209646173.1">
    <property type="nucleotide sequence ID" value="NZ_JAGINW010000001.1"/>
</dbReference>
<evidence type="ECO:0000256" key="7">
    <source>
        <dbReference type="RuleBase" id="RU367016"/>
    </source>
</evidence>
<dbReference type="Proteomes" id="UP001519332">
    <property type="component" value="Unassembled WGS sequence"/>
</dbReference>
<evidence type="ECO:0000256" key="4">
    <source>
        <dbReference type="ARBA" id="ARBA00022692"/>
    </source>
</evidence>
<dbReference type="EMBL" id="JAGINW010000001">
    <property type="protein sequence ID" value="MBP2329367.1"/>
    <property type="molecule type" value="Genomic_DNA"/>
</dbReference>
<evidence type="ECO:0000313" key="10">
    <source>
        <dbReference type="Proteomes" id="UP001519332"/>
    </source>
</evidence>
<feature type="transmembrane region" description="Helical" evidence="7">
    <location>
        <begin position="143"/>
        <end position="169"/>
    </location>
</feature>
<comment type="similarity">
    <text evidence="2 7">Belongs to the DedA family.</text>
</comment>
<dbReference type="Pfam" id="PF09335">
    <property type="entry name" value="VTT_dom"/>
    <property type="match status" value="1"/>
</dbReference>
<evidence type="ECO:0000256" key="2">
    <source>
        <dbReference type="ARBA" id="ARBA00010792"/>
    </source>
</evidence>